<comment type="caution">
    <text evidence="2">The sequence shown here is derived from an EMBL/GenBank/DDBJ whole genome shotgun (WGS) entry which is preliminary data.</text>
</comment>
<evidence type="ECO:0000256" key="1">
    <source>
        <dbReference type="SAM" id="Phobius"/>
    </source>
</evidence>
<organism evidence="2 3">
    <name type="scientific">Bradyrhizobium australiense</name>
    <dbReference type="NCBI Taxonomy" id="2721161"/>
    <lineage>
        <taxon>Bacteria</taxon>
        <taxon>Pseudomonadati</taxon>
        <taxon>Pseudomonadota</taxon>
        <taxon>Alphaproteobacteria</taxon>
        <taxon>Hyphomicrobiales</taxon>
        <taxon>Nitrobacteraceae</taxon>
        <taxon>Bradyrhizobium</taxon>
    </lineage>
</organism>
<keyword evidence="1" id="KW-0812">Transmembrane</keyword>
<evidence type="ECO:0000313" key="2">
    <source>
        <dbReference type="EMBL" id="NOJ42867.1"/>
    </source>
</evidence>
<evidence type="ECO:0000313" key="3">
    <source>
        <dbReference type="Proteomes" id="UP000544122"/>
    </source>
</evidence>
<feature type="transmembrane region" description="Helical" evidence="1">
    <location>
        <begin position="6"/>
        <end position="24"/>
    </location>
</feature>
<keyword evidence="1" id="KW-1133">Transmembrane helix</keyword>
<dbReference type="EMBL" id="JAAVLX010000008">
    <property type="protein sequence ID" value="NOJ42867.1"/>
    <property type="molecule type" value="Genomic_DNA"/>
</dbReference>
<sequence>MRDNIGILFGIAVLPIIAFVGATVDHTRAHSARSSAGRDR</sequence>
<name>A0A7Y4GWX4_9BRAD</name>
<dbReference type="AlphaFoldDB" id="A0A7Y4GWX4"/>
<keyword evidence="3" id="KW-1185">Reference proteome</keyword>
<keyword evidence="1" id="KW-0472">Membrane</keyword>
<gene>
    <name evidence="2" type="ORF">HCN58_25340</name>
</gene>
<protein>
    <submittedName>
        <fullName evidence="2">Uncharacterized protein</fullName>
    </submittedName>
</protein>
<reference evidence="2 3" key="1">
    <citation type="submission" date="2020-03" db="EMBL/GenBank/DDBJ databases">
        <title>Bradyrhizobium diversity isolated from nodules of Indigofera sp.</title>
        <authorList>
            <person name="Klepa M."/>
            <person name="Helene L."/>
            <person name="Hungria M."/>
        </authorList>
    </citation>
    <scope>NUCLEOTIDE SEQUENCE [LARGE SCALE GENOMIC DNA]</scope>
    <source>
        <strain evidence="2 3">WSM 1791</strain>
    </source>
</reference>
<proteinExistence type="predicted"/>
<dbReference type="Proteomes" id="UP000544122">
    <property type="component" value="Unassembled WGS sequence"/>
</dbReference>
<accession>A0A7Y4GWX4</accession>